<protein>
    <submittedName>
        <fullName evidence="1">Uncharacterized protein</fullName>
    </submittedName>
</protein>
<gene>
    <name evidence="1" type="ORF">OCTVUL_1B004680</name>
</gene>
<evidence type="ECO:0000313" key="1">
    <source>
        <dbReference type="EMBL" id="CAI9736572.1"/>
    </source>
</evidence>
<sequence>MVKFSSSISGGGGGISSICLQIAPQTIDLIQPWYTLFLSITIDPRSKTVPVASSSIKNINEQAKENLATLGIKLTMEIVKTQ</sequence>
<accession>A0AA36BMP4</accession>
<proteinExistence type="predicted"/>
<dbReference type="EMBL" id="OX597832">
    <property type="protein sequence ID" value="CAI9736572.1"/>
    <property type="molecule type" value="Genomic_DNA"/>
</dbReference>
<dbReference type="AlphaFoldDB" id="A0AA36BMP4"/>
<name>A0AA36BMP4_OCTVU</name>
<keyword evidence="2" id="KW-1185">Reference proteome</keyword>
<evidence type="ECO:0000313" key="2">
    <source>
        <dbReference type="Proteomes" id="UP001162480"/>
    </source>
</evidence>
<reference evidence="1" key="1">
    <citation type="submission" date="2023-08" db="EMBL/GenBank/DDBJ databases">
        <authorList>
            <person name="Alioto T."/>
            <person name="Alioto T."/>
            <person name="Gomez Garrido J."/>
        </authorList>
    </citation>
    <scope>NUCLEOTIDE SEQUENCE</scope>
</reference>
<dbReference type="Proteomes" id="UP001162480">
    <property type="component" value="Chromosome 19"/>
</dbReference>
<organism evidence="1 2">
    <name type="scientific">Octopus vulgaris</name>
    <name type="common">Common octopus</name>
    <dbReference type="NCBI Taxonomy" id="6645"/>
    <lineage>
        <taxon>Eukaryota</taxon>
        <taxon>Metazoa</taxon>
        <taxon>Spiralia</taxon>
        <taxon>Lophotrochozoa</taxon>
        <taxon>Mollusca</taxon>
        <taxon>Cephalopoda</taxon>
        <taxon>Coleoidea</taxon>
        <taxon>Octopodiformes</taxon>
        <taxon>Octopoda</taxon>
        <taxon>Incirrata</taxon>
        <taxon>Octopodidae</taxon>
        <taxon>Octopus</taxon>
    </lineage>
</organism>